<dbReference type="Proteomes" id="UP001053296">
    <property type="component" value="Chromosome"/>
</dbReference>
<keyword evidence="1" id="KW-0732">Signal</keyword>
<feature type="chain" id="PRO_5046300509" description="Lipoprotein" evidence="1">
    <location>
        <begin position="23"/>
        <end position="230"/>
    </location>
</feature>
<organism evidence="2 3">
    <name type="scientific">Pseudodesulfovibrio sediminis</name>
    <dbReference type="NCBI Taxonomy" id="2810563"/>
    <lineage>
        <taxon>Bacteria</taxon>
        <taxon>Pseudomonadati</taxon>
        <taxon>Thermodesulfobacteriota</taxon>
        <taxon>Desulfovibrionia</taxon>
        <taxon>Desulfovibrionales</taxon>
        <taxon>Desulfovibrionaceae</taxon>
    </lineage>
</organism>
<sequence length="230" mass="26112">MFIRTVLVLLLILLCGCIGQKANNNASTTYTSKDDVSMFSHPTDKEELSKRIVDEQQLEKVLNAQIAKGNYNLTARIAAGAPQQYDAFIMTWIQQNITELPAPFFYVMSRKLDATDNKAALRWYTRGYVLAMVDRKLCIDKSARQGIEYLNYILGDELKQNIGSYQESGLIYQERVAAIEYAGTLKQNYDPMWICSHGVSTFTEEGNSGFEPLEKRKDKLDELAQSLPKK</sequence>
<evidence type="ECO:0000313" key="3">
    <source>
        <dbReference type="Proteomes" id="UP001053296"/>
    </source>
</evidence>
<name>A0ABM7P777_9BACT</name>
<evidence type="ECO:0000313" key="2">
    <source>
        <dbReference type="EMBL" id="BCS88720.1"/>
    </source>
</evidence>
<protein>
    <recommendedName>
        <fullName evidence="4">Lipoprotein</fullName>
    </recommendedName>
</protein>
<evidence type="ECO:0008006" key="4">
    <source>
        <dbReference type="Google" id="ProtNLM"/>
    </source>
</evidence>
<proteinExistence type="predicted"/>
<accession>A0ABM7P777</accession>
<keyword evidence="3" id="KW-1185">Reference proteome</keyword>
<evidence type="ECO:0000256" key="1">
    <source>
        <dbReference type="SAM" id="SignalP"/>
    </source>
</evidence>
<dbReference type="EMBL" id="AP024485">
    <property type="protein sequence ID" value="BCS88720.1"/>
    <property type="molecule type" value="Genomic_DNA"/>
</dbReference>
<reference evidence="2" key="1">
    <citation type="journal article" date="2022" name="Arch. Microbiol.">
        <title>Pseudodesulfovibrio sediminis sp. nov., a mesophilic and neutrophilic sulfate-reducing bacterium isolated from sediment of a brackish lake.</title>
        <authorList>
            <person name="Takahashi A."/>
            <person name="Kojima H."/>
            <person name="Watanabe M."/>
            <person name="Fukui M."/>
        </authorList>
    </citation>
    <scope>NUCLEOTIDE SEQUENCE</scope>
    <source>
        <strain evidence="2">SF6</strain>
    </source>
</reference>
<dbReference type="PROSITE" id="PS51257">
    <property type="entry name" value="PROKAR_LIPOPROTEIN"/>
    <property type="match status" value="1"/>
</dbReference>
<gene>
    <name evidence="2" type="ORF">PSDVSF_19620</name>
</gene>
<feature type="signal peptide" evidence="1">
    <location>
        <begin position="1"/>
        <end position="22"/>
    </location>
</feature>